<dbReference type="InterPro" id="IPR000515">
    <property type="entry name" value="MetI-like"/>
</dbReference>
<dbReference type="InterPro" id="IPR051393">
    <property type="entry name" value="ABC_transporter_permease"/>
</dbReference>
<evidence type="ECO:0000256" key="2">
    <source>
        <dbReference type="ARBA" id="ARBA00022448"/>
    </source>
</evidence>
<dbReference type="EMBL" id="FOXC01000020">
    <property type="protein sequence ID" value="SFP44010.1"/>
    <property type="molecule type" value="Genomic_DNA"/>
</dbReference>
<name>A0A1I5QDG3_9BACI</name>
<evidence type="ECO:0000256" key="7">
    <source>
        <dbReference type="RuleBase" id="RU363032"/>
    </source>
</evidence>
<dbReference type="STRING" id="306540.SAMN05421839_12036"/>
<evidence type="ECO:0000256" key="6">
    <source>
        <dbReference type="ARBA" id="ARBA00023136"/>
    </source>
</evidence>
<dbReference type="PANTHER" id="PTHR30193">
    <property type="entry name" value="ABC TRANSPORTER PERMEASE PROTEIN"/>
    <property type="match status" value="1"/>
</dbReference>
<comment type="subcellular location">
    <subcellularLocation>
        <location evidence="1 7">Cell membrane</location>
        <topology evidence="1 7">Multi-pass membrane protein</topology>
    </subcellularLocation>
</comment>
<dbReference type="GO" id="GO:0055085">
    <property type="term" value="P:transmembrane transport"/>
    <property type="evidence" value="ECO:0007669"/>
    <property type="project" value="InterPro"/>
</dbReference>
<feature type="transmembrane region" description="Helical" evidence="7">
    <location>
        <begin position="211"/>
        <end position="231"/>
    </location>
</feature>
<evidence type="ECO:0000313" key="9">
    <source>
        <dbReference type="EMBL" id="SFP44010.1"/>
    </source>
</evidence>
<dbReference type="PANTHER" id="PTHR30193:SF37">
    <property type="entry name" value="INNER MEMBRANE ABC TRANSPORTER PERMEASE PROTEIN YCJO"/>
    <property type="match status" value="1"/>
</dbReference>
<evidence type="ECO:0000256" key="5">
    <source>
        <dbReference type="ARBA" id="ARBA00022989"/>
    </source>
</evidence>
<keyword evidence="3" id="KW-1003">Cell membrane</keyword>
<dbReference type="PROSITE" id="PS50928">
    <property type="entry name" value="ABC_TM1"/>
    <property type="match status" value="1"/>
</dbReference>
<keyword evidence="2 7" id="KW-0813">Transport</keyword>
<comment type="similarity">
    <text evidence="7">Belongs to the binding-protein-dependent transport system permease family.</text>
</comment>
<keyword evidence="9" id="KW-0762">Sugar transport</keyword>
<dbReference type="Proteomes" id="UP000242243">
    <property type="component" value="Unassembled WGS sequence"/>
</dbReference>
<feature type="transmembrane region" description="Helical" evidence="7">
    <location>
        <begin position="104"/>
        <end position="130"/>
    </location>
</feature>
<dbReference type="SUPFAM" id="SSF160964">
    <property type="entry name" value="MalF N-terminal region-like"/>
    <property type="match status" value="1"/>
</dbReference>
<dbReference type="GO" id="GO:0005886">
    <property type="term" value="C:plasma membrane"/>
    <property type="evidence" value="ECO:0007669"/>
    <property type="project" value="UniProtKB-SubCell"/>
</dbReference>
<evidence type="ECO:0000256" key="3">
    <source>
        <dbReference type="ARBA" id="ARBA00022475"/>
    </source>
</evidence>
<dbReference type="Pfam" id="PF00528">
    <property type="entry name" value="BPD_transp_1"/>
    <property type="match status" value="1"/>
</dbReference>
<dbReference type="InterPro" id="IPR035906">
    <property type="entry name" value="MetI-like_sf"/>
</dbReference>
<dbReference type="AlphaFoldDB" id="A0A1I5QDG3"/>
<organism evidence="9 10">
    <name type="scientific">Halolactibacillus halophilus</name>
    <dbReference type="NCBI Taxonomy" id="306540"/>
    <lineage>
        <taxon>Bacteria</taxon>
        <taxon>Bacillati</taxon>
        <taxon>Bacillota</taxon>
        <taxon>Bacilli</taxon>
        <taxon>Bacillales</taxon>
        <taxon>Bacillaceae</taxon>
        <taxon>Halolactibacillus</taxon>
    </lineage>
</organism>
<dbReference type="Gene3D" id="1.10.3720.10">
    <property type="entry name" value="MetI-like"/>
    <property type="match status" value="1"/>
</dbReference>
<feature type="transmembrane region" description="Helical" evidence="7">
    <location>
        <begin position="12"/>
        <end position="35"/>
    </location>
</feature>
<dbReference type="CDD" id="cd06261">
    <property type="entry name" value="TM_PBP2"/>
    <property type="match status" value="1"/>
</dbReference>
<feature type="transmembrane region" description="Helical" evidence="7">
    <location>
        <begin position="265"/>
        <end position="287"/>
    </location>
</feature>
<keyword evidence="6 7" id="KW-0472">Membrane</keyword>
<protein>
    <submittedName>
        <fullName evidence="9">Multiple sugar transport system permease protein</fullName>
    </submittedName>
</protein>
<evidence type="ECO:0000259" key="8">
    <source>
        <dbReference type="PROSITE" id="PS50928"/>
    </source>
</evidence>
<feature type="domain" description="ABC transmembrane type-1" evidence="8">
    <location>
        <begin position="67"/>
        <end position="286"/>
    </location>
</feature>
<accession>A0A1I5QDG3</accession>
<keyword evidence="4 7" id="KW-0812">Transmembrane</keyword>
<evidence type="ECO:0000313" key="10">
    <source>
        <dbReference type="Proteomes" id="UP000242243"/>
    </source>
</evidence>
<keyword evidence="5 7" id="KW-1133">Transmembrane helix</keyword>
<sequence>MMQSKLNKYGYLFILPFFAVFLTFTVYPIVLTFYYSFTSYSGFGDAAFIGMENYQRLISDDYFWEAFYNTIYIWGINFGFQLGIALLLALLFSDIRLKMKGLSFFRAAFYLPNLITIASVALLFGILLGWHHGTINHLLLDLGLINEPINWLNNPTTARWSVALIGAWMWFGNTFIILMAGISGISNDYFEAALIDGANRLQMFTKITLPLLKPIMLYVLITSLIGGLQIFDLPMLLTDGRGSPQGSLNTMVLYLYNQAFKFNNYGYAAAIAYGLFIITVCFSLITFKAMYRKSVKGE</sequence>
<gene>
    <name evidence="9" type="ORF">SAMN05421839_12036</name>
</gene>
<feature type="transmembrane region" description="Helical" evidence="7">
    <location>
        <begin position="167"/>
        <end position="190"/>
    </location>
</feature>
<feature type="transmembrane region" description="Helical" evidence="7">
    <location>
        <begin position="71"/>
        <end position="92"/>
    </location>
</feature>
<evidence type="ECO:0000256" key="4">
    <source>
        <dbReference type="ARBA" id="ARBA00022692"/>
    </source>
</evidence>
<evidence type="ECO:0000256" key="1">
    <source>
        <dbReference type="ARBA" id="ARBA00004651"/>
    </source>
</evidence>
<proteinExistence type="inferred from homology"/>
<dbReference type="SUPFAM" id="SSF161098">
    <property type="entry name" value="MetI-like"/>
    <property type="match status" value="1"/>
</dbReference>
<reference evidence="9 10" key="1">
    <citation type="submission" date="2016-10" db="EMBL/GenBank/DDBJ databases">
        <authorList>
            <person name="de Groot N.N."/>
        </authorList>
    </citation>
    <scope>NUCLEOTIDE SEQUENCE [LARGE SCALE GENOMIC DNA]</scope>
    <source>
        <strain evidence="9 10">DSM 17073</strain>
    </source>
</reference>